<dbReference type="Proteomes" id="UP001202867">
    <property type="component" value="Unassembled WGS sequence"/>
</dbReference>
<evidence type="ECO:0000256" key="1">
    <source>
        <dbReference type="SAM" id="MobiDB-lite"/>
    </source>
</evidence>
<comment type="caution">
    <text evidence="2">The sequence shown here is derived from an EMBL/GenBank/DDBJ whole genome shotgun (WGS) entry which is preliminary data.</text>
</comment>
<sequence length="339" mass="34580">MAHTSSLTSLSARARVAALALTLVGLNGCARPSSESIQAFASATGGLLTSANAAADFNAAMNQKVHVAEKAQAYAAKGAVDVSPNPDKLLGGHGVALWRSVTGFLGAVTAYAKALAAANDPALVTGASGAVATLGGAVGGVATATGAPASVTPQITAVANIASHIVQIGLELHAARQLRSAMEDVQPLLEQAQAPLTRIVTAIRTDTGKLLRDYDSLISIRLDLARTPPPDEPAATAEPGRADPATGNGPPVLAKGEEFQRRYELYVALVSERDALLVQHEALARLPAAIAAMANAHAEIIASLDKPQARTAALLAFVQQVGAIATEIGKLQALQDAKR</sequence>
<reference evidence="3" key="2">
    <citation type="submission" date="2023-07" db="EMBL/GenBank/DDBJ databases">
        <title>Ancylobacter moscoviensis sp. nov., facultatively methylotrophic bacteria from activated sludge and the reclassification of Starkeya novella (Starkey 1934) Kelly et al. 2000 as Ancylobacter novellus comb. nov., Starkeya koreensis Im et al. 2006 as Ancylobacter koreensis comb.nov., Angulomicrobium tetraedrale Vasil'eva et al. 1986 as Ancylobacter tetraedralis comb. nov., Angulomicrobium amanitiforme Fritz et al. 2004 as Ancylobacter amanitiformis comb. nov. and Methylorhabdus multivorans Doronina et al. 1996 as Ancylobacter multivorans comb. nov. and emended description of the genus Ancylobacter.</title>
        <authorList>
            <person name="Doronina N."/>
            <person name="Chemodurova A."/>
            <person name="Grouzdev D."/>
            <person name="Koziaeva V."/>
            <person name="Shi W."/>
            <person name="Wu L."/>
            <person name="Kaparullina E."/>
        </authorList>
    </citation>
    <scope>NUCLEOTIDE SEQUENCE [LARGE SCALE GENOMIC DNA]</scope>
    <source>
        <strain evidence="3">Jip08</strain>
    </source>
</reference>
<evidence type="ECO:0008006" key="4">
    <source>
        <dbReference type="Google" id="ProtNLM"/>
    </source>
</evidence>
<accession>A0ABT0DMC0</accession>
<dbReference type="EMBL" id="JALKCG010000003">
    <property type="protein sequence ID" value="MCK0208423.1"/>
    <property type="molecule type" value="Genomic_DNA"/>
</dbReference>
<protein>
    <recommendedName>
        <fullName evidence="4">Lipoprotein</fullName>
    </recommendedName>
</protein>
<gene>
    <name evidence="2" type="ORF">MWN33_10315</name>
</gene>
<evidence type="ECO:0000313" key="2">
    <source>
        <dbReference type="EMBL" id="MCK0208423.1"/>
    </source>
</evidence>
<proteinExistence type="predicted"/>
<feature type="region of interest" description="Disordered" evidence="1">
    <location>
        <begin position="225"/>
        <end position="254"/>
    </location>
</feature>
<name>A0ABT0DMC0_9HYPH</name>
<reference evidence="2 3" key="1">
    <citation type="submission" date="2022-04" db="EMBL/GenBank/DDBJ databases">
        <authorList>
            <person name="Grouzdev D.S."/>
            <person name="Pantiukh K.S."/>
            <person name="Krutkina M.S."/>
        </authorList>
    </citation>
    <scope>NUCLEOTIDE SEQUENCE [LARGE SCALE GENOMIC DNA]</scope>
    <source>
        <strain evidence="2 3">Jip08</strain>
    </source>
</reference>
<dbReference type="RefSeq" id="WP_247200418.1">
    <property type="nucleotide sequence ID" value="NZ_JALKCG010000003.1"/>
</dbReference>
<organism evidence="2 3">
    <name type="scientific">Ancylobacter koreensis</name>
    <dbReference type="NCBI Taxonomy" id="266121"/>
    <lineage>
        <taxon>Bacteria</taxon>
        <taxon>Pseudomonadati</taxon>
        <taxon>Pseudomonadota</taxon>
        <taxon>Alphaproteobacteria</taxon>
        <taxon>Hyphomicrobiales</taxon>
        <taxon>Xanthobacteraceae</taxon>
        <taxon>Ancylobacter</taxon>
    </lineage>
</organism>
<evidence type="ECO:0000313" key="3">
    <source>
        <dbReference type="Proteomes" id="UP001202867"/>
    </source>
</evidence>
<keyword evidence="3" id="KW-1185">Reference proteome</keyword>